<organism evidence="2 3">
    <name type="scientific">Litomosoides sigmodontis</name>
    <name type="common">Filarial nematode worm</name>
    <dbReference type="NCBI Taxonomy" id="42156"/>
    <lineage>
        <taxon>Eukaryota</taxon>
        <taxon>Metazoa</taxon>
        <taxon>Ecdysozoa</taxon>
        <taxon>Nematoda</taxon>
        <taxon>Chromadorea</taxon>
        <taxon>Rhabditida</taxon>
        <taxon>Spirurina</taxon>
        <taxon>Spiruromorpha</taxon>
        <taxon>Filarioidea</taxon>
        <taxon>Onchocercidae</taxon>
        <taxon>Litomosoides</taxon>
    </lineage>
</organism>
<name>A0A3P6UJ60_LITSI</name>
<gene>
    <name evidence="2" type="ORF">NLS_LOCUS4416</name>
</gene>
<dbReference type="EMBL" id="UYRX01000282">
    <property type="protein sequence ID" value="VDK79218.1"/>
    <property type="molecule type" value="Genomic_DNA"/>
</dbReference>
<reference evidence="2 3" key="1">
    <citation type="submission" date="2018-08" db="EMBL/GenBank/DDBJ databases">
        <authorList>
            <person name="Laetsch R D."/>
            <person name="Stevens L."/>
            <person name="Kumar S."/>
            <person name="Blaxter L. M."/>
        </authorList>
    </citation>
    <scope>NUCLEOTIDE SEQUENCE [LARGE SCALE GENOMIC DNA]</scope>
</reference>
<protein>
    <submittedName>
        <fullName evidence="2">Uncharacterized protein</fullName>
    </submittedName>
</protein>
<evidence type="ECO:0000256" key="1">
    <source>
        <dbReference type="SAM" id="MobiDB-lite"/>
    </source>
</evidence>
<proteinExistence type="predicted"/>
<keyword evidence="3" id="KW-1185">Reference proteome</keyword>
<dbReference type="AlphaFoldDB" id="A0A3P6UJ60"/>
<evidence type="ECO:0000313" key="3">
    <source>
        <dbReference type="Proteomes" id="UP000277928"/>
    </source>
</evidence>
<evidence type="ECO:0000313" key="2">
    <source>
        <dbReference type="EMBL" id="VDK79218.1"/>
    </source>
</evidence>
<feature type="region of interest" description="Disordered" evidence="1">
    <location>
        <begin position="1"/>
        <end position="20"/>
    </location>
</feature>
<feature type="compositionally biased region" description="Polar residues" evidence="1">
    <location>
        <begin position="10"/>
        <end position="20"/>
    </location>
</feature>
<sequence>MPKALGPRSNKMNHSKQSAFQMSLKSDVSKKLTLAQCLLGHSKNITITRLSLGTACGTDFFGTSYLDTRIQLNGEAAKETVLSRQALKRSRSNARLCITK</sequence>
<dbReference type="Proteomes" id="UP000277928">
    <property type="component" value="Unassembled WGS sequence"/>
</dbReference>
<accession>A0A3P6UJ60</accession>